<protein>
    <submittedName>
        <fullName evidence="2">Uncharacterized protein</fullName>
    </submittedName>
</protein>
<reference evidence="2" key="1">
    <citation type="submission" date="2017-07" db="EMBL/GenBank/DDBJ databases">
        <authorList>
            <person name="Mikheyev A."/>
            <person name="Grau M."/>
        </authorList>
    </citation>
    <scope>NUCLEOTIDE SEQUENCE</scope>
    <source>
        <tissue evidence="2">Venom_gland</tissue>
    </source>
</reference>
<feature type="region of interest" description="Disordered" evidence="1">
    <location>
        <begin position="61"/>
        <end position="104"/>
    </location>
</feature>
<accession>A0A2H6N223</accession>
<sequence>MIIHHCKPWDGAARKYPPSEFSLERGWHINIQATEATNISWNGTDRMVNIGSTLTIAAKPTAAKSSPSAVSNIEPGLSSRNSSSIFPVQPSPSLWPSSRPAPSS</sequence>
<evidence type="ECO:0000313" key="2">
    <source>
        <dbReference type="EMBL" id="LAA22735.1"/>
    </source>
</evidence>
<name>A0A2H6N223_9SAUR</name>
<dbReference type="AlphaFoldDB" id="A0A2H6N223"/>
<reference evidence="2" key="2">
    <citation type="submission" date="2017-12" db="EMBL/GenBank/DDBJ databases">
        <title>Coralsnake Venomics: Analyses of Venom Gland Transcriptomes and Proteomes of Six Brazilian Taxa.</title>
        <authorList>
            <person name="Aird S.D."/>
            <person name="Jorge da Silva N."/>
            <person name="Qiu L."/>
            <person name="Villar-Briones A."/>
            <person name="Aparecida-Saddi V."/>
            <person name="Campos-Telles M.P."/>
            <person name="Grau M."/>
            <person name="Mikheyev A.S."/>
        </authorList>
    </citation>
    <scope>NUCLEOTIDE SEQUENCE</scope>
    <source>
        <tissue evidence="2">Venom_gland</tissue>
    </source>
</reference>
<feature type="compositionally biased region" description="Polar residues" evidence="1">
    <location>
        <begin position="78"/>
        <end position="104"/>
    </location>
</feature>
<proteinExistence type="predicted"/>
<dbReference type="EMBL" id="IACI01033309">
    <property type="protein sequence ID" value="LAA22735.1"/>
    <property type="molecule type" value="Transcribed_RNA"/>
</dbReference>
<organism evidence="2">
    <name type="scientific">Micrurus carvalhoi</name>
    <dbReference type="NCBI Taxonomy" id="3147026"/>
    <lineage>
        <taxon>Eukaryota</taxon>
        <taxon>Metazoa</taxon>
        <taxon>Chordata</taxon>
        <taxon>Craniata</taxon>
        <taxon>Vertebrata</taxon>
        <taxon>Euteleostomi</taxon>
        <taxon>Lepidosauria</taxon>
        <taxon>Squamata</taxon>
        <taxon>Bifurcata</taxon>
        <taxon>Unidentata</taxon>
        <taxon>Episquamata</taxon>
        <taxon>Toxicofera</taxon>
        <taxon>Serpentes</taxon>
        <taxon>Colubroidea</taxon>
        <taxon>Elapidae</taxon>
        <taxon>Elapinae</taxon>
        <taxon>Micrurus</taxon>
    </lineage>
</organism>
<evidence type="ECO:0000256" key="1">
    <source>
        <dbReference type="SAM" id="MobiDB-lite"/>
    </source>
</evidence>
<feature type="compositionally biased region" description="Low complexity" evidence="1">
    <location>
        <begin position="61"/>
        <end position="71"/>
    </location>
</feature>